<organism evidence="14 15">
    <name type="scientific">Shimia sagamensis</name>
    <dbReference type="NCBI Taxonomy" id="1566352"/>
    <lineage>
        <taxon>Bacteria</taxon>
        <taxon>Pseudomonadati</taxon>
        <taxon>Pseudomonadota</taxon>
        <taxon>Alphaproteobacteria</taxon>
        <taxon>Rhodobacterales</taxon>
        <taxon>Roseobacteraceae</taxon>
    </lineage>
</organism>
<dbReference type="CDD" id="cd00082">
    <property type="entry name" value="HisKA"/>
    <property type="match status" value="1"/>
</dbReference>
<name>A0ABY1N720_9RHOB</name>
<keyword evidence="9" id="KW-0902">Two-component regulatory system</keyword>
<evidence type="ECO:0000256" key="2">
    <source>
        <dbReference type="ARBA" id="ARBA00004370"/>
    </source>
</evidence>
<dbReference type="InterPro" id="IPR004358">
    <property type="entry name" value="Sig_transdc_His_kin-like_C"/>
</dbReference>
<dbReference type="Pfam" id="PF02518">
    <property type="entry name" value="HATPase_c"/>
    <property type="match status" value="1"/>
</dbReference>
<dbReference type="RefSeq" id="WP_283424089.1">
    <property type="nucleotide sequence ID" value="NZ_FXTY01000001.1"/>
</dbReference>
<protein>
    <recommendedName>
        <fullName evidence="3">histidine kinase</fullName>
        <ecNumber evidence="3">2.7.13.3</ecNumber>
    </recommendedName>
</protein>
<feature type="transmembrane region" description="Helical" evidence="11">
    <location>
        <begin position="15"/>
        <end position="34"/>
    </location>
</feature>
<evidence type="ECO:0000259" key="13">
    <source>
        <dbReference type="PROSITE" id="PS50885"/>
    </source>
</evidence>
<dbReference type="GO" id="GO:0016301">
    <property type="term" value="F:kinase activity"/>
    <property type="evidence" value="ECO:0007669"/>
    <property type="project" value="UniProtKB-KW"/>
</dbReference>
<dbReference type="InterPro" id="IPR036890">
    <property type="entry name" value="HATPase_C_sf"/>
</dbReference>
<dbReference type="EC" id="2.7.13.3" evidence="3"/>
<evidence type="ECO:0000256" key="7">
    <source>
        <dbReference type="ARBA" id="ARBA00022777"/>
    </source>
</evidence>
<evidence type="ECO:0000256" key="11">
    <source>
        <dbReference type="SAM" id="Phobius"/>
    </source>
</evidence>
<evidence type="ECO:0000313" key="14">
    <source>
        <dbReference type="EMBL" id="SMP02144.1"/>
    </source>
</evidence>
<sequence length="455" mass="48748">MSDTVNVSGSLRARLSLTLIGSAAAIAVLLFFVVRTYAAQIAQSGQDNILEASVTSILDAATLRDSGVEVDFPYVAFSMLNTEADDRVFYAIWQDETLLSGYELLPVADAPDGGDIVHVSAQFDGAAVRVATAARILVGANARNRVTVSVAQTQDALAGTLNKISRNVGLIGAGFFALSVLVASWATNTAIRPLERLTHSITRRGPKDLSPVARPVPSEMAPLVTSLNSFMARLDTSLKQSEDFIAEAAHRVRTPLATVRSHAEATLQRVEREDNRQALRSMVRAIDESSRAAGQLLDHAMITFRADHLETEPLDLVDLVEDLVTRLTPVAEMKDIALTVISGGKVSIEADSILLQNALSNLVENALKYAPEESEITLEVFDVPRPRVEVRDEGPGFPPDQMHELAARFSRGENAKDTIGSGLGLTIAQDVATAHGGELTLTNLSEGGACVTFLL</sequence>
<dbReference type="Proteomes" id="UP001157961">
    <property type="component" value="Unassembled WGS sequence"/>
</dbReference>
<evidence type="ECO:0000313" key="15">
    <source>
        <dbReference type="Proteomes" id="UP001157961"/>
    </source>
</evidence>
<evidence type="ECO:0000256" key="5">
    <source>
        <dbReference type="ARBA" id="ARBA00022679"/>
    </source>
</evidence>
<evidence type="ECO:0000256" key="3">
    <source>
        <dbReference type="ARBA" id="ARBA00012438"/>
    </source>
</evidence>
<evidence type="ECO:0000256" key="6">
    <source>
        <dbReference type="ARBA" id="ARBA00022692"/>
    </source>
</evidence>
<keyword evidence="4" id="KW-0597">Phosphoprotein</keyword>
<dbReference type="InterPro" id="IPR003594">
    <property type="entry name" value="HATPase_dom"/>
</dbReference>
<proteinExistence type="predicted"/>
<dbReference type="Pfam" id="PF00512">
    <property type="entry name" value="HisKA"/>
    <property type="match status" value="1"/>
</dbReference>
<feature type="domain" description="HAMP" evidence="13">
    <location>
        <begin position="188"/>
        <end position="239"/>
    </location>
</feature>
<dbReference type="SMART" id="SM00387">
    <property type="entry name" value="HATPase_c"/>
    <property type="match status" value="1"/>
</dbReference>
<dbReference type="InterPro" id="IPR005467">
    <property type="entry name" value="His_kinase_dom"/>
</dbReference>
<dbReference type="CDD" id="cd00075">
    <property type="entry name" value="HATPase"/>
    <property type="match status" value="1"/>
</dbReference>
<comment type="catalytic activity">
    <reaction evidence="1">
        <text>ATP + protein L-histidine = ADP + protein N-phospho-L-histidine.</text>
        <dbReference type="EC" id="2.7.13.3"/>
    </reaction>
</comment>
<dbReference type="InterPro" id="IPR013727">
    <property type="entry name" value="2CSK_N"/>
</dbReference>
<keyword evidence="15" id="KW-1185">Reference proteome</keyword>
<dbReference type="PANTHER" id="PTHR45436">
    <property type="entry name" value="SENSOR HISTIDINE KINASE YKOH"/>
    <property type="match status" value="1"/>
</dbReference>
<dbReference type="PROSITE" id="PS50885">
    <property type="entry name" value="HAMP"/>
    <property type="match status" value="1"/>
</dbReference>
<evidence type="ECO:0000256" key="4">
    <source>
        <dbReference type="ARBA" id="ARBA00022553"/>
    </source>
</evidence>
<dbReference type="EMBL" id="FXTY01000001">
    <property type="protein sequence ID" value="SMP02144.1"/>
    <property type="molecule type" value="Genomic_DNA"/>
</dbReference>
<gene>
    <name evidence="14" type="ORF">SAMN06265373_101215</name>
</gene>
<dbReference type="InterPro" id="IPR050428">
    <property type="entry name" value="TCS_sensor_his_kinase"/>
</dbReference>
<keyword evidence="5" id="KW-0808">Transferase</keyword>
<dbReference type="InterPro" id="IPR003660">
    <property type="entry name" value="HAMP_dom"/>
</dbReference>
<accession>A0ABY1N720</accession>
<reference evidence="14 15" key="1">
    <citation type="submission" date="2017-05" db="EMBL/GenBank/DDBJ databases">
        <authorList>
            <person name="Varghese N."/>
            <person name="Submissions S."/>
        </authorList>
    </citation>
    <scope>NUCLEOTIDE SEQUENCE [LARGE SCALE GENOMIC DNA]</scope>
    <source>
        <strain evidence="14 15">DSM 29734</strain>
    </source>
</reference>
<dbReference type="Gene3D" id="3.30.565.10">
    <property type="entry name" value="Histidine kinase-like ATPase, C-terminal domain"/>
    <property type="match status" value="1"/>
</dbReference>
<keyword evidence="6 11" id="KW-0812">Transmembrane</keyword>
<feature type="domain" description="Histidine kinase" evidence="12">
    <location>
        <begin position="247"/>
        <end position="455"/>
    </location>
</feature>
<evidence type="ECO:0000259" key="12">
    <source>
        <dbReference type="PROSITE" id="PS50109"/>
    </source>
</evidence>
<dbReference type="SUPFAM" id="SSF55874">
    <property type="entry name" value="ATPase domain of HSP90 chaperone/DNA topoisomerase II/histidine kinase"/>
    <property type="match status" value="1"/>
</dbReference>
<dbReference type="Gene3D" id="6.10.340.10">
    <property type="match status" value="1"/>
</dbReference>
<dbReference type="InterPro" id="IPR003661">
    <property type="entry name" value="HisK_dim/P_dom"/>
</dbReference>
<dbReference type="SMART" id="SM00388">
    <property type="entry name" value="HisKA"/>
    <property type="match status" value="1"/>
</dbReference>
<keyword evidence="10 11" id="KW-0472">Membrane</keyword>
<dbReference type="Gene3D" id="1.10.287.130">
    <property type="match status" value="1"/>
</dbReference>
<evidence type="ECO:0000256" key="10">
    <source>
        <dbReference type="ARBA" id="ARBA00023136"/>
    </source>
</evidence>
<evidence type="ECO:0000256" key="1">
    <source>
        <dbReference type="ARBA" id="ARBA00000085"/>
    </source>
</evidence>
<dbReference type="Pfam" id="PF08521">
    <property type="entry name" value="2CSK_N"/>
    <property type="match status" value="1"/>
</dbReference>
<comment type="caution">
    <text evidence="14">The sequence shown here is derived from an EMBL/GenBank/DDBJ whole genome shotgun (WGS) entry which is preliminary data.</text>
</comment>
<dbReference type="PRINTS" id="PR00344">
    <property type="entry name" value="BCTRLSENSOR"/>
</dbReference>
<evidence type="ECO:0000256" key="8">
    <source>
        <dbReference type="ARBA" id="ARBA00022989"/>
    </source>
</evidence>
<comment type="subcellular location">
    <subcellularLocation>
        <location evidence="2">Membrane</location>
    </subcellularLocation>
</comment>
<evidence type="ECO:0000256" key="9">
    <source>
        <dbReference type="ARBA" id="ARBA00023012"/>
    </source>
</evidence>
<feature type="transmembrane region" description="Helical" evidence="11">
    <location>
        <begin position="168"/>
        <end position="186"/>
    </location>
</feature>
<dbReference type="PANTHER" id="PTHR45436:SF1">
    <property type="entry name" value="SENSOR PROTEIN QSEC"/>
    <property type="match status" value="1"/>
</dbReference>
<dbReference type="PROSITE" id="PS50109">
    <property type="entry name" value="HIS_KIN"/>
    <property type="match status" value="1"/>
</dbReference>
<keyword evidence="8 11" id="KW-1133">Transmembrane helix</keyword>
<dbReference type="SUPFAM" id="SSF47384">
    <property type="entry name" value="Homodimeric domain of signal transducing histidine kinase"/>
    <property type="match status" value="1"/>
</dbReference>
<dbReference type="InterPro" id="IPR036097">
    <property type="entry name" value="HisK_dim/P_sf"/>
</dbReference>
<keyword evidence="7 14" id="KW-0418">Kinase</keyword>